<keyword evidence="9" id="KW-1185">Reference proteome</keyword>
<evidence type="ECO:0000256" key="2">
    <source>
        <dbReference type="ARBA" id="ARBA00022741"/>
    </source>
</evidence>
<keyword evidence="6" id="KW-0175">Coiled coil</keyword>
<feature type="coiled-coil region" evidence="6">
    <location>
        <begin position="553"/>
        <end position="625"/>
    </location>
</feature>
<keyword evidence="4" id="KW-0347">Helicase</keyword>
<dbReference type="Pfam" id="PF13091">
    <property type="entry name" value="PLDc_2"/>
    <property type="match status" value="1"/>
</dbReference>
<evidence type="ECO:0000313" key="8">
    <source>
        <dbReference type="EMBL" id="GGG59456.1"/>
    </source>
</evidence>
<dbReference type="InterPro" id="IPR027417">
    <property type="entry name" value="P-loop_NTPase"/>
</dbReference>
<dbReference type="SUPFAM" id="SSF52540">
    <property type="entry name" value="P-loop containing nucleoside triphosphate hydrolases"/>
    <property type="match status" value="1"/>
</dbReference>
<dbReference type="GO" id="GO:0006793">
    <property type="term" value="P:phosphorus metabolic process"/>
    <property type="evidence" value="ECO:0007669"/>
    <property type="project" value="UniProtKB-ARBA"/>
</dbReference>
<dbReference type="InterPro" id="IPR001736">
    <property type="entry name" value="PLipase_D/transphosphatidylase"/>
</dbReference>
<sequence length="1326" mass="152670">MSTGLREVLQYFIRYEDYSRFMNTSLSSIDGDHLSEETLINVQEIKGTLDRKQKDAILRKLESYRDIRKKSNKIMLSRWNESIKSVLSGKIDIEDFITDLPFQYPDNRDQFKSYVNQLVTEDEFTICYPLMIKDLSTNKRDRLVRPVITFKSRLTEDGIQVSSFVINRASLEIILAEAEGCPVEDVRVIADKTYKDLCTKIDSIESTQLNQIISLIDQCLNEQITKWSYKSLLDFKTYSGWLMSRRLFITKEGLKEMKETIFRSELERLLERQANCTSSILDKYIFGNKLAVDYTLEPSETSHHLGSYTAEYPVNNKQWRIIQSLQKSQLLAINGPPGTGKTTLIKEMIADAMVRKACLLINVWDQPWELIDEGQIRAYYQSPLAGKNPFSMVITSTNNKAVDNIGTELTNDVNFLNAVALLVDKVLDNDILSSKVSSDEESGEYGEELNFVSDDEEEGTNSKGFMISDRTKNESKSQGFFCARLGNMTNMNEFRSNMFEVLTKGLKHPHITSLENEEVRFMFKSSLTKIEEIHKLIDHFWKLLLICLENGDLDDERDLLASIENRKREVEKLNEGFNDQVFNQGELIQIKLEREDDILKLEKLILELESELKAGEENRRQAYADKEILTKWKEFPQKLLSFLPKRKLFLIANPTLEFIQDARINPLTQDIKSIVERLKHSQFQITNYRSDLLFVNEQLIDVSQRLELLDQNKGLLQKSLSNLEVLFKQERDLKKELQIEKTLISYSYFELANAPIVVDLRKRLFEEALAVNEQYVIKYSNEIVFNLEKMGEQQRWFKSFYSDKGRRLDQYQKGIRAIWESFFLCFPVATTTLHSFSERLFQSLPGLIDTLFVDEAGQIMPHYLCAPLFRSQKAVVVGDPEQLEPVRTFSLNLIEESNVKEELQDTICILQNSAQDYADRGSEFFEYMGMKKKGIILNEHRRCESNIMRFSNFHVYNEMLSLTKEDNVDKLFGGNLVAFDIRGLKDSFLHRNFSEISACHKIVNLLVQRYGTQVLGDIGIITPFSSQAKELASVVTGVEVGTVHTFQGKEKRFILFSSVIDGIHTKNAGLSFVIGSKPNMLNVAFSRAKEQFIFVGNLETGLASGNYLAKAIQMIQQHGVSYSLFNGEYENEKSTSRRSEAYAVYQDHHETNGIDSSFIDSVNDLLHANILLSPKRHHVLMIKAIEYCRSSLGIVSPWVNSNVMNESFFLLLKAAKDRQVDIRVRFGYSSSKLTINEIDKIVERDNFSYGNKESIKAALKELYGQLGQNLVYMPPLHTKVLLIDNKILFIGSYNWLSNPGKLAREEISYLITDKQAIDYVKKRFGL</sequence>
<dbReference type="GO" id="GO:0016787">
    <property type="term" value="F:hydrolase activity"/>
    <property type="evidence" value="ECO:0007669"/>
    <property type="project" value="UniProtKB-KW"/>
</dbReference>
<dbReference type="RefSeq" id="WP_188887853.1">
    <property type="nucleotide sequence ID" value="NZ_BMHY01000001.1"/>
</dbReference>
<name>A0A917GWD7_9BACL</name>
<dbReference type="InterPro" id="IPR047187">
    <property type="entry name" value="SF1_C_Upf1"/>
</dbReference>
<dbReference type="Pfam" id="PF13086">
    <property type="entry name" value="AAA_11"/>
    <property type="match status" value="2"/>
</dbReference>
<comment type="similarity">
    <text evidence="1">Belongs to the DNA2/NAM7 helicase family.</text>
</comment>
<evidence type="ECO:0000256" key="1">
    <source>
        <dbReference type="ARBA" id="ARBA00007913"/>
    </source>
</evidence>
<dbReference type="Gene3D" id="3.40.50.300">
    <property type="entry name" value="P-loop containing nucleotide triphosphate hydrolases"/>
    <property type="match status" value="3"/>
</dbReference>
<dbReference type="EMBL" id="BMHY01000001">
    <property type="protein sequence ID" value="GGG59456.1"/>
    <property type="molecule type" value="Genomic_DNA"/>
</dbReference>
<feature type="domain" description="PLD phosphodiesterase" evidence="7">
    <location>
        <begin position="1272"/>
        <end position="1299"/>
    </location>
</feature>
<dbReference type="InterPro" id="IPR050534">
    <property type="entry name" value="Coronavir_polyprotein_1ab"/>
</dbReference>
<dbReference type="PANTHER" id="PTHR43788:SF8">
    <property type="entry name" value="DNA-BINDING PROTEIN SMUBP-2"/>
    <property type="match status" value="1"/>
</dbReference>
<dbReference type="InterPro" id="IPR041677">
    <property type="entry name" value="DNA2/NAM7_AAA_11"/>
</dbReference>
<dbReference type="CDD" id="cd18808">
    <property type="entry name" value="SF1_C_Upf1"/>
    <property type="match status" value="1"/>
</dbReference>
<evidence type="ECO:0000256" key="6">
    <source>
        <dbReference type="SAM" id="Coils"/>
    </source>
</evidence>
<accession>A0A917GWD7</accession>
<organism evidence="8 9">
    <name type="scientific">Paenibacillus radicis</name>
    <name type="common">ex Gao et al. 2016</name>
    <dbReference type="NCBI Taxonomy" id="1737354"/>
    <lineage>
        <taxon>Bacteria</taxon>
        <taxon>Bacillati</taxon>
        <taxon>Bacillota</taxon>
        <taxon>Bacilli</taxon>
        <taxon>Bacillales</taxon>
        <taxon>Paenibacillaceae</taxon>
        <taxon>Paenibacillus</taxon>
    </lineage>
</organism>
<keyword evidence="3" id="KW-0378">Hydrolase</keyword>
<dbReference type="GO" id="GO:0003678">
    <property type="term" value="F:DNA helicase activity"/>
    <property type="evidence" value="ECO:0007669"/>
    <property type="project" value="UniProtKB-ARBA"/>
</dbReference>
<proteinExistence type="inferred from homology"/>
<comment type="caution">
    <text evidence="8">The sequence shown here is derived from an EMBL/GenBank/DDBJ whole genome shotgun (WGS) entry which is preliminary data.</text>
</comment>
<keyword evidence="5" id="KW-0067">ATP-binding</keyword>
<reference evidence="8 9" key="1">
    <citation type="journal article" date="2014" name="Int. J. Syst. Evol. Microbiol.">
        <title>Complete genome sequence of Corynebacterium casei LMG S-19264T (=DSM 44701T), isolated from a smear-ripened cheese.</title>
        <authorList>
            <consortium name="US DOE Joint Genome Institute (JGI-PGF)"/>
            <person name="Walter F."/>
            <person name="Albersmeier A."/>
            <person name="Kalinowski J."/>
            <person name="Ruckert C."/>
        </authorList>
    </citation>
    <scope>NUCLEOTIDE SEQUENCE [LARGE SCALE GENOMIC DNA]</scope>
    <source>
        <strain evidence="8 9">CGMCC 1.15286</strain>
    </source>
</reference>
<dbReference type="Gene3D" id="3.30.870.10">
    <property type="entry name" value="Endonuclease Chain A"/>
    <property type="match status" value="1"/>
</dbReference>
<keyword evidence="2" id="KW-0547">Nucleotide-binding</keyword>
<evidence type="ECO:0000256" key="3">
    <source>
        <dbReference type="ARBA" id="ARBA00022801"/>
    </source>
</evidence>
<dbReference type="PANTHER" id="PTHR43788">
    <property type="entry name" value="DNA2/NAM7 HELICASE FAMILY MEMBER"/>
    <property type="match status" value="1"/>
</dbReference>
<dbReference type="GO" id="GO:0005524">
    <property type="term" value="F:ATP binding"/>
    <property type="evidence" value="ECO:0007669"/>
    <property type="project" value="UniProtKB-KW"/>
</dbReference>
<evidence type="ECO:0000313" key="9">
    <source>
        <dbReference type="Proteomes" id="UP000600247"/>
    </source>
</evidence>
<dbReference type="InterPro" id="IPR041679">
    <property type="entry name" value="DNA2/NAM7-like_C"/>
</dbReference>
<dbReference type="Proteomes" id="UP000600247">
    <property type="component" value="Unassembled WGS sequence"/>
</dbReference>
<dbReference type="SUPFAM" id="SSF56024">
    <property type="entry name" value="Phospholipase D/nuclease"/>
    <property type="match status" value="1"/>
</dbReference>
<evidence type="ECO:0000259" key="7">
    <source>
        <dbReference type="PROSITE" id="PS50035"/>
    </source>
</evidence>
<gene>
    <name evidence="8" type="ORF">GCM10010918_10810</name>
</gene>
<dbReference type="InterPro" id="IPR025202">
    <property type="entry name" value="PLD-like_dom"/>
</dbReference>
<evidence type="ECO:0000256" key="4">
    <source>
        <dbReference type="ARBA" id="ARBA00022806"/>
    </source>
</evidence>
<evidence type="ECO:0000256" key="5">
    <source>
        <dbReference type="ARBA" id="ARBA00022840"/>
    </source>
</evidence>
<dbReference type="PROSITE" id="PS50035">
    <property type="entry name" value="PLD"/>
    <property type="match status" value="1"/>
</dbReference>
<protein>
    <recommendedName>
        <fullName evidence="7">PLD phosphodiesterase domain-containing protein</fullName>
    </recommendedName>
</protein>
<dbReference type="Pfam" id="PF13087">
    <property type="entry name" value="AAA_12"/>
    <property type="match status" value="1"/>
</dbReference>